<dbReference type="KEGG" id="gfl:GRFL_3632"/>
<accession>A0A1L7I9R9</accession>
<dbReference type="EMBL" id="CP016359">
    <property type="protein sequence ID" value="APU70356.1"/>
    <property type="molecule type" value="Genomic_DNA"/>
</dbReference>
<evidence type="ECO:0000313" key="2">
    <source>
        <dbReference type="Proteomes" id="UP000186230"/>
    </source>
</evidence>
<keyword evidence="2" id="KW-1185">Reference proteome</keyword>
<reference evidence="1 2" key="1">
    <citation type="submission" date="2016-07" db="EMBL/GenBank/DDBJ databases">
        <title>Multi-omics approach to identify versatile polysaccharide utilization systems of a marine flavobacterium Gramella flava.</title>
        <authorList>
            <person name="Tang K."/>
        </authorList>
    </citation>
    <scope>NUCLEOTIDE SEQUENCE [LARGE SCALE GENOMIC DNA]</scope>
    <source>
        <strain evidence="1 2">JLT2011</strain>
    </source>
</reference>
<dbReference type="RefSeq" id="WP_139839270.1">
    <property type="nucleotide sequence ID" value="NZ_AMRU01000022.1"/>
</dbReference>
<gene>
    <name evidence="1" type="ORF">GRFL_3632</name>
</gene>
<dbReference type="Proteomes" id="UP000186230">
    <property type="component" value="Chromosome"/>
</dbReference>
<evidence type="ECO:0000313" key="1">
    <source>
        <dbReference type="EMBL" id="APU70356.1"/>
    </source>
</evidence>
<name>A0A1L7I9R9_9FLAO</name>
<proteinExistence type="predicted"/>
<protein>
    <submittedName>
        <fullName evidence="1">Uncharacterized protein</fullName>
    </submittedName>
</protein>
<organism evidence="1 2">
    <name type="scientific">Christiangramia flava JLT2011</name>
    <dbReference type="NCBI Taxonomy" id="1229726"/>
    <lineage>
        <taxon>Bacteria</taxon>
        <taxon>Pseudomonadati</taxon>
        <taxon>Bacteroidota</taxon>
        <taxon>Flavobacteriia</taxon>
        <taxon>Flavobacteriales</taxon>
        <taxon>Flavobacteriaceae</taxon>
        <taxon>Christiangramia</taxon>
    </lineage>
</organism>
<sequence length="80" mass="9583">MERFILLFIILAILALMLYFRKANRTFLKKSQREEHALKEKIGLHKQQLSFRKTKLQQYNFLIFNLSEVLVSQKSINLKA</sequence>
<dbReference type="STRING" id="1229726.GRFL_3632"/>
<dbReference type="AlphaFoldDB" id="A0A1L7I9R9"/>